<dbReference type="HAMAP" id="MF_00009">
    <property type="entry name" value="Endoribonucl_YbeY"/>
    <property type="match status" value="1"/>
</dbReference>
<evidence type="ECO:0000256" key="5">
    <source>
        <dbReference type="ARBA" id="ARBA00022801"/>
    </source>
</evidence>
<dbReference type="NCBIfam" id="TIGR00043">
    <property type="entry name" value="rRNA maturation RNase YbeY"/>
    <property type="match status" value="1"/>
</dbReference>
<evidence type="ECO:0000256" key="8">
    <source>
        <dbReference type="SAM" id="MobiDB-lite"/>
    </source>
</evidence>
<dbReference type="InterPro" id="IPR002036">
    <property type="entry name" value="YbeY"/>
</dbReference>
<keyword evidence="7" id="KW-0698">rRNA processing</keyword>
<dbReference type="EMBL" id="FOQH01000011">
    <property type="protein sequence ID" value="SFI95185.1"/>
    <property type="molecule type" value="Genomic_DNA"/>
</dbReference>
<keyword evidence="10" id="KW-1185">Reference proteome</keyword>
<sequence length="233" mass="23791">MPPPADPLSAAAGQAPALPGADLPAPVVELALEAEAWADALGGEDRVESLAARGAAMALAAAGIEAAGRAVSFLFADDATVAGLNEFHRGKPTPTNVLSWPAWELGAGPSGLPDGTRPLAPPDPEPAPDLAGFPAMEDEGESLGDLALAYETCAREAEAMGLPLRDHALHLILHGTLHLLGYDHVREADAALMEGLETQAMLAAGLADPYRSADDFEEAGRPAAAERTGSDGL</sequence>
<feature type="binding site" evidence="7">
    <location>
        <position position="174"/>
    </location>
    <ligand>
        <name>Zn(2+)</name>
        <dbReference type="ChEBI" id="CHEBI:29105"/>
        <note>catalytic</note>
    </ligand>
</feature>
<keyword evidence="6 7" id="KW-0862">Zinc</keyword>
<dbReference type="OrthoDB" id="9807740at2"/>
<dbReference type="AlphaFoldDB" id="A0A1I3MER0"/>
<dbReference type="STRING" id="1114924.SAMN05216258_11161"/>
<dbReference type="RefSeq" id="WP_092863944.1">
    <property type="nucleotide sequence ID" value="NZ_FOQH01000011.1"/>
</dbReference>
<comment type="cofactor">
    <cofactor evidence="7">
        <name>Zn(2+)</name>
        <dbReference type="ChEBI" id="CHEBI:29105"/>
    </cofactor>
    <text evidence="7">Binds 1 zinc ion.</text>
</comment>
<accession>A0A1I3MER0</accession>
<dbReference type="EC" id="3.1.-.-" evidence="7"/>
<name>A0A1I3MER0_9RHOB</name>
<dbReference type="Gene3D" id="3.40.390.30">
    <property type="entry name" value="Metalloproteases ('zincins'), catalytic domain"/>
    <property type="match status" value="1"/>
</dbReference>
<dbReference type="GO" id="GO:0004521">
    <property type="term" value="F:RNA endonuclease activity"/>
    <property type="evidence" value="ECO:0007669"/>
    <property type="project" value="UniProtKB-UniRule"/>
</dbReference>
<dbReference type="GO" id="GO:0006364">
    <property type="term" value="P:rRNA processing"/>
    <property type="evidence" value="ECO:0007669"/>
    <property type="project" value="UniProtKB-UniRule"/>
</dbReference>
<evidence type="ECO:0000313" key="10">
    <source>
        <dbReference type="Proteomes" id="UP000199377"/>
    </source>
</evidence>
<dbReference type="PROSITE" id="PS01306">
    <property type="entry name" value="UPF0054"/>
    <property type="match status" value="1"/>
</dbReference>
<evidence type="ECO:0000256" key="4">
    <source>
        <dbReference type="ARBA" id="ARBA00022759"/>
    </source>
</evidence>
<feature type="binding site" evidence="7">
    <location>
        <position position="178"/>
    </location>
    <ligand>
        <name>Zn(2+)</name>
        <dbReference type="ChEBI" id="CHEBI:29105"/>
        <note>catalytic</note>
    </ligand>
</feature>
<comment type="function">
    <text evidence="7">Single strand-specific metallo-endoribonuclease involved in late-stage 70S ribosome quality control and in maturation of the 3' terminus of the 16S rRNA.</text>
</comment>
<proteinExistence type="inferred from homology"/>
<evidence type="ECO:0000256" key="6">
    <source>
        <dbReference type="ARBA" id="ARBA00022833"/>
    </source>
</evidence>
<dbReference type="GO" id="GO:0005737">
    <property type="term" value="C:cytoplasm"/>
    <property type="evidence" value="ECO:0007669"/>
    <property type="project" value="UniProtKB-SubCell"/>
</dbReference>
<dbReference type="GO" id="GO:0008270">
    <property type="term" value="F:zinc ion binding"/>
    <property type="evidence" value="ECO:0007669"/>
    <property type="project" value="UniProtKB-UniRule"/>
</dbReference>
<keyword evidence="5 7" id="KW-0378">Hydrolase</keyword>
<dbReference type="Pfam" id="PF02130">
    <property type="entry name" value="YbeY"/>
    <property type="match status" value="1"/>
</dbReference>
<dbReference type="GO" id="GO:0004222">
    <property type="term" value="F:metalloendopeptidase activity"/>
    <property type="evidence" value="ECO:0007669"/>
    <property type="project" value="InterPro"/>
</dbReference>
<dbReference type="PANTHER" id="PTHR46986:SF1">
    <property type="entry name" value="ENDORIBONUCLEASE YBEY, CHLOROPLASTIC"/>
    <property type="match status" value="1"/>
</dbReference>
<protein>
    <recommendedName>
        <fullName evidence="7">Endoribonuclease YbeY</fullName>
        <ecNumber evidence="7">3.1.-.-</ecNumber>
    </recommendedName>
</protein>
<reference evidence="9 10" key="1">
    <citation type="submission" date="2016-10" db="EMBL/GenBank/DDBJ databases">
        <authorList>
            <person name="de Groot N.N."/>
        </authorList>
    </citation>
    <scope>NUCLEOTIDE SEQUENCE [LARGE SCALE GENOMIC DNA]</scope>
    <source>
        <strain evidence="9 10">CGMCC 1.11030</strain>
    </source>
</reference>
<dbReference type="Proteomes" id="UP000199377">
    <property type="component" value="Unassembled WGS sequence"/>
</dbReference>
<evidence type="ECO:0000256" key="1">
    <source>
        <dbReference type="ARBA" id="ARBA00010875"/>
    </source>
</evidence>
<comment type="similarity">
    <text evidence="1 7">Belongs to the endoribonuclease YbeY family.</text>
</comment>
<keyword evidence="2 7" id="KW-0540">Nuclease</keyword>
<gene>
    <name evidence="7" type="primary">ybeY</name>
    <name evidence="9" type="ORF">SAMN05216258_11161</name>
</gene>
<dbReference type="InterPro" id="IPR023091">
    <property type="entry name" value="MetalPrtase_cat_dom_sf_prd"/>
</dbReference>
<keyword evidence="3 7" id="KW-0479">Metal-binding</keyword>
<dbReference type="PANTHER" id="PTHR46986">
    <property type="entry name" value="ENDORIBONUCLEASE YBEY, CHLOROPLASTIC"/>
    <property type="match status" value="1"/>
</dbReference>
<dbReference type="SUPFAM" id="SSF55486">
    <property type="entry name" value="Metalloproteases ('zincins'), catalytic domain"/>
    <property type="match status" value="1"/>
</dbReference>
<evidence type="ECO:0000256" key="7">
    <source>
        <dbReference type="HAMAP-Rule" id="MF_00009"/>
    </source>
</evidence>
<feature type="binding site" evidence="7">
    <location>
        <position position="184"/>
    </location>
    <ligand>
        <name>Zn(2+)</name>
        <dbReference type="ChEBI" id="CHEBI:29105"/>
        <note>catalytic</note>
    </ligand>
</feature>
<keyword evidence="7" id="KW-0963">Cytoplasm</keyword>
<organism evidence="9 10">
    <name type="scientific">Albimonas pacifica</name>
    <dbReference type="NCBI Taxonomy" id="1114924"/>
    <lineage>
        <taxon>Bacteria</taxon>
        <taxon>Pseudomonadati</taxon>
        <taxon>Pseudomonadota</taxon>
        <taxon>Alphaproteobacteria</taxon>
        <taxon>Rhodobacterales</taxon>
        <taxon>Paracoccaceae</taxon>
        <taxon>Albimonas</taxon>
    </lineage>
</organism>
<evidence type="ECO:0000256" key="2">
    <source>
        <dbReference type="ARBA" id="ARBA00022722"/>
    </source>
</evidence>
<evidence type="ECO:0000256" key="3">
    <source>
        <dbReference type="ARBA" id="ARBA00022723"/>
    </source>
</evidence>
<dbReference type="InterPro" id="IPR020549">
    <property type="entry name" value="YbeY_CS"/>
</dbReference>
<comment type="subcellular location">
    <subcellularLocation>
        <location evidence="7">Cytoplasm</location>
    </subcellularLocation>
</comment>
<evidence type="ECO:0000313" key="9">
    <source>
        <dbReference type="EMBL" id="SFI95185.1"/>
    </source>
</evidence>
<feature type="region of interest" description="Disordered" evidence="8">
    <location>
        <begin position="213"/>
        <end position="233"/>
    </location>
</feature>
<keyword evidence="4 7" id="KW-0255">Endonuclease</keyword>
<keyword evidence="7" id="KW-0690">Ribosome biogenesis</keyword>